<evidence type="ECO:0000313" key="5">
    <source>
        <dbReference type="EMBL" id="CUO40575.1"/>
    </source>
</evidence>
<dbReference type="Pfam" id="PF12833">
    <property type="entry name" value="HTH_18"/>
    <property type="match status" value="1"/>
</dbReference>
<feature type="domain" description="HTH araC/xylS-type" evidence="4">
    <location>
        <begin position="191"/>
        <end position="289"/>
    </location>
</feature>
<dbReference type="AlphaFoldDB" id="A0A174EX64"/>
<proteinExistence type="predicted"/>
<sequence>MQNRSPSSTDLQYRHYNLPLEFPSFAFLGDRWILPDHADSMHFHNCMEIGYCLSGHGTFYVEQKALEFSEGDICIIPENTIHISCSDSRVVSHWEYILFDPKLMFPTGDFHLIAKDSRLLFDDPQFSNLFSKQEHPALIFFVCRMFEEFYHHETGYRDALRGLFMAFITEYLRICPDRKISGEARQNLRIYPAILHIRSFYSQKITVPGLAALCGLSEPHFRRIFEEIIHLPPLDYIHHLRIRQACYFLVHTNTPVSEISKMVGFSTLSSFNRQFQMVTGTSPRKWKAKNRDSMESHRITSLDSGEDMGFFAR</sequence>
<dbReference type="PANTHER" id="PTHR43280">
    <property type="entry name" value="ARAC-FAMILY TRANSCRIPTIONAL REGULATOR"/>
    <property type="match status" value="1"/>
</dbReference>
<evidence type="ECO:0000256" key="3">
    <source>
        <dbReference type="ARBA" id="ARBA00023163"/>
    </source>
</evidence>
<keyword evidence="1" id="KW-0805">Transcription regulation</keyword>
<keyword evidence="2 5" id="KW-0238">DNA-binding</keyword>
<dbReference type="Gene3D" id="2.60.120.10">
    <property type="entry name" value="Jelly Rolls"/>
    <property type="match status" value="1"/>
</dbReference>
<keyword evidence="5" id="KW-0489">Methyltransferase</keyword>
<dbReference type="EC" id="2.1.1.-" evidence="5"/>
<dbReference type="SUPFAM" id="SSF51215">
    <property type="entry name" value="Regulatory protein AraC"/>
    <property type="match status" value="1"/>
</dbReference>
<name>A0A174EX64_9FIRM</name>
<evidence type="ECO:0000256" key="2">
    <source>
        <dbReference type="ARBA" id="ARBA00023125"/>
    </source>
</evidence>
<dbReference type="GO" id="GO:0043565">
    <property type="term" value="F:sequence-specific DNA binding"/>
    <property type="evidence" value="ECO:0007669"/>
    <property type="project" value="InterPro"/>
</dbReference>
<dbReference type="GO" id="GO:0008168">
    <property type="term" value="F:methyltransferase activity"/>
    <property type="evidence" value="ECO:0007669"/>
    <property type="project" value="UniProtKB-KW"/>
</dbReference>
<dbReference type="EMBL" id="CYZE01000006">
    <property type="protein sequence ID" value="CUO40575.1"/>
    <property type="molecule type" value="Genomic_DNA"/>
</dbReference>
<dbReference type="InterPro" id="IPR014710">
    <property type="entry name" value="RmlC-like_jellyroll"/>
</dbReference>
<dbReference type="PANTHER" id="PTHR43280:SF28">
    <property type="entry name" value="HTH-TYPE TRANSCRIPTIONAL ACTIVATOR RHAS"/>
    <property type="match status" value="1"/>
</dbReference>
<dbReference type="RefSeq" id="WP_081034237.1">
    <property type="nucleotide sequence ID" value="NZ_CABIXC010000006.1"/>
</dbReference>
<dbReference type="Proteomes" id="UP000095651">
    <property type="component" value="Unassembled WGS sequence"/>
</dbReference>
<dbReference type="InterPro" id="IPR009057">
    <property type="entry name" value="Homeodomain-like_sf"/>
</dbReference>
<dbReference type="GO" id="GO:0032259">
    <property type="term" value="P:methylation"/>
    <property type="evidence" value="ECO:0007669"/>
    <property type="project" value="UniProtKB-KW"/>
</dbReference>
<evidence type="ECO:0000313" key="6">
    <source>
        <dbReference type="Proteomes" id="UP000095651"/>
    </source>
</evidence>
<dbReference type="GO" id="GO:0003700">
    <property type="term" value="F:DNA-binding transcription factor activity"/>
    <property type="evidence" value="ECO:0007669"/>
    <property type="project" value="InterPro"/>
</dbReference>
<dbReference type="InterPro" id="IPR037923">
    <property type="entry name" value="HTH-like"/>
</dbReference>
<protein>
    <submittedName>
        <fullName evidence="5">DNA-binding domain-containing protein</fullName>
        <ecNumber evidence="5">2.1.1.-</ecNumber>
    </submittedName>
</protein>
<dbReference type="InterPro" id="IPR018060">
    <property type="entry name" value="HTH_AraC"/>
</dbReference>
<accession>A0A174EX64</accession>
<organism evidence="5 6">
    <name type="scientific">Hungatella hathewayi</name>
    <dbReference type="NCBI Taxonomy" id="154046"/>
    <lineage>
        <taxon>Bacteria</taxon>
        <taxon>Bacillati</taxon>
        <taxon>Bacillota</taxon>
        <taxon>Clostridia</taxon>
        <taxon>Lachnospirales</taxon>
        <taxon>Lachnospiraceae</taxon>
        <taxon>Hungatella</taxon>
    </lineage>
</organism>
<gene>
    <name evidence="5" type="primary">adaA_6</name>
    <name evidence="5" type="ORF">ERS852407_02708</name>
</gene>
<keyword evidence="5" id="KW-0808">Transferase</keyword>
<evidence type="ECO:0000256" key="1">
    <source>
        <dbReference type="ARBA" id="ARBA00023015"/>
    </source>
</evidence>
<dbReference type="InterPro" id="IPR003313">
    <property type="entry name" value="AraC-bd"/>
</dbReference>
<dbReference type="Pfam" id="PF02311">
    <property type="entry name" value="AraC_binding"/>
    <property type="match status" value="1"/>
</dbReference>
<dbReference type="Gene3D" id="1.10.10.60">
    <property type="entry name" value="Homeodomain-like"/>
    <property type="match status" value="2"/>
</dbReference>
<dbReference type="PROSITE" id="PS01124">
    <property type="entry name" value="HTH_ARAC_FAMILY_2"/>
    <property type="match status" value="1"/>
</dbReference>
<dbReference type="SUPFAM" id="SSF46689">
    <property type="entry name" value="Homeodomain-like"/>
    <property type="match status" value="2"/>
</dbReference>
<dbReference type="SMART" id="SM00342">
    <property type="entry name" value="HTH_ARAC"/>
    <property type="match status" value="1"/>
</dbReference>
<reference evidence="5 6" key="1">
    <citation type="submission" date="2015-09" db="EMBL/GenBank/DDBJ databases">
        <authorList>
            <consortium name="Pathogen Informatics"/>
        </authorList>
    </citation>
    <scope>NUCLEOTIDE SEQUENCE [LARGE SCALE GENOMIC DNA]</scope>
    <source>
        <strain evidence="5 6">2789STDY5608850</strain>
    </source>
</reference>
<evidence type="ECO:0000259" key="4">
    <source>
        <dbReference type="PROSITE" id="PS01124"/>
    </source>
</evidence>
<keyword evidence="3" id="KW-0804">Transcription</keyword>